<dbReference type="PROSITE" id="PS51257">
    <property type="entry name" value="PROKAR_LIPOPROTEIN"/>
    <property type="match status" value="1"/>
</dbReference>
<dbReference type="PATRIC" id="fig|1350482.3.peg.1114"/>
<comment type="caution">
    <text evidence="2">The sequence shown here is derived from an EMBL/GenBank/DDBJ whole genome shotgun (WGS) entry which is preliminary data.</text>
</comment>
<gene>
    <name evidence="2" type="ORF">M768_05630</name>
</gene>
<reference evidence="2 3" key="1">
    <citation type="journal article" date="2015" name="Sci. Rep.">
        <title>Functional and structural properties of a novel cellulosome-like multienzyme complex: efficient glycoside hydrolysis of water-insoluble 7-xylosyl-10-deacetylpaclitaxel.</title>
        <authorList>
            <person name="Dou T.Y."/>
            <person name="Luan H.W."/>
            <person name="Ge G.B."/>
            <person name="Dong M.M."/>
            <person name="Zou H.F."/>
            <person name="He Y.Q."/>
            <person name="Cui P."/>
            <person name="Wang J.Y."/>
            <person name="Hao D.C."/>
            <person name="Yang S.L."/>
            <person name="Yang L."/>
        </authorList>
    </citation>
    <scope>NUCLEOTIDE SEQUENCE [LARGE SCALE GENOMIC DNA]</scope>
    <source>
        <strain evidence="2 3">F16</strain>
    </source>
</reference>
<proteinExistence type="predicted"/>
<keyword evidence="3" id="KW-1185">Reference proteome</keyword>
<evidence type="ECO:0000256" key="1">
    <source>
        <dbReference type="SAM" id="SignalP"/>
    </source>
</evidence>
<evidence type="ECO:0008006" key="4">
    <source>
        <dbReference type="Google" id="ProtNLM"/>
    </source>
</evidence>
<keyword evidence="1" id="KW-0732">Signal</keyword>
<evidence type="ECO:0000313" key="3">
    <source>
        <dbReference type="Proteomes" id="UP000037387"/>
    </source>
</evidence>
<dbReference type="Proteomes" id="UP000037387">
    <property type="component" value="Unassembled WGS sequence"/>
</dbReference>
<dbReference type="AlphaFoldDB" id="A0A0M0FD53"/>
<feature type="chain" id="PRO_5039141476" description="GerMN domain-containing protein" evidence="1">
    <location>
        <begin position="24"/>
        <end position="207"/>
    </location>
</feature>
<protein>
    <recommendedName>
        <fullName evidence="4">GerMN domain-containing protein</fullName>
    </recommendedName>
</protein>
<feature type="signal peptide" evidence="1">
    <location>
        <begin position="1"/>
        <end position="23"/>
    </location>
</feature>
<accession>A0A0M0FD53</accession>
<evidence type="ECO:0000313" key="2">
    <source>
        <dbReference type="EMBL" id="KON75413.1"/>
    </source>
</evidence>
<organism evidence="2 3">
    <name type="scientific">Cellulosimicrobium cellulans F16</name>
    <dbReference type="NCBI Taxonomy" id="1350482"/>
    <lineage>
        <taxon>Bacteria</taxon>
        <taxon>Bacillati</taxon>
        <taxon>Actinomycetota</taxon>
        <taxon>Actinomycetes</taxon>
        <taxon>Micrococcales</taxon>
        <taxon>Promicromonosporaceae</taxon>
        <taxon>Cellulosimicrobium</taxon>
    </lineage>
</organism>
<sequence>MIRHHSNVAVALSLALLLSGCQAEPSESEDFRAAYEHGWAVEVMPGEPVTDGLEVLYLDTPGEATITDVSFTPQDSGVEIVGVAILGPEDREMGATQLAVGFPPAPAEVSATVDTYDDAVGYTVTYEGSRAPADDPEAMEGYQLLIGIAAETLGRFERKTIEVTYEMDGARRLYSIPAELIVCSGSRIDATGLDCADSPSVPVTKHG</sequence>
<name>A0A0M0FD53_CELCE</name>
<dbReference type="EMBL" id="ATNL01000006">
    <property type="protein sequence ID" value="KON75413.1"/>
    <property type="molecule type" value="Genomic_DNA"/>
</dbReference>